<organism evidence="2 3">
    <name type="scientific">Haemophilus parainfluenzae (strain T3T1)</name>
    <dbReference type="NCBI Taxonomy" id="862965"/>
    <lineage>
        <taxon>Bacteria</taxon>
        <taxon>Pseudomonadati</taxon>
        <taxon>Pseudomonadota</taxon>
        <taxon>Gammaproteobacteria</taxon>
        <taxon>Pasteurellales</taxon>
        <taxon>Pasteurellaceae</taxon>
        <taxon>Haemophilus</taxon>
    </lineage>
</organism>
<dbReference type="EMBL" id="FQ312002">
    <property type="protein sequence ID" value="CBW15311.1"/>
    <property type="molecule type" value="Genomic_DNA"/>
</dbReference>
<reference evidence="3" key="1">
    <citation type="submission" date="2010-07" db="EMBL/GenBank/DDBJ databases">
        <title>The genome sequence of Haemophilus parainfluenzae T3T1.</title>
        <authorList>
            <person name="Crook D."/>
            <person name="Hood D."/>
            <person name="Moxon R."/>
            <person name="Parkhill J."/>
            <person name="Aslett M."/>
            <person name="Bentley S.D."/>
        </authorList>
    </citation>
    <scope>NUCLEOTIDE SEQUENCE [LARGE SCALE GENOMIC DNA]</scope>
    <source>
        <strain evidence="3">T3T1</strain>
    </source>
</reference>
<dbReference type="GO" id="GO:0016887">
    <property type="term" value="F:ATP hydrolysis activity"/>
    <property type="evidence" value="ECO:0007669"/>
    <property type="project" value="InterPro"/>
</dbReference>
<protein>
    <recommendedName>
        <fullName evidence="1">ATPase AAA-type core domain-containing protein</fullName>
    </recommendedName>
</protein>
<dbReference type="PANTHER" id="PTHR43581:SF2">
    <property type="entry name" value="EXCINUCLEASE ATPASE SUBUNIT"/>
    <property type="match status" value="1"/>
</dbReference>
<dbReference type="SUPFAM" id="SSF52540">
    <property type="entry name" value="P-loop containing nucleoside triphosphate hydrolases"/>
    <property type="match status" value="1"/>
</dbReference>
<dbReference type="InterPro" id="IPR051396">
    <property type="entry name" value="Bact_Antivir_Def_Nuclease"/>
</dbReference>
<dbReference type="PANTHER" id="PTHR43581">
    <property type="entry name" value="ATP/GTP PHOSPHATASE"/>
    <property type="match status" value="1"/>
</dbReference>
<dbReference type="InterPro" id="IPR027417">
    <property type="entry name" value="P-loop_NTPase"/>
</dbReference>
<dbReference type="AlphaFoldDB" id="A0AB33QK61"/>
<dbReference type="KEGG" id="hpr:PARA_12080"/>
<accession>A0AB33QK61</accession>
<dbReference type="Pfam" id="PF13304">
    <property type="entry name" value="AAA_21"/>
    <property type="match status" value="1"/>
</dbReference>
<evidence type="ECO:0000313" key="2">
    <source>
        <dbReference type="EMBL" id="CBW15311.1"/>
    </source>
</evidence>
<feature type="domain" description="ATPase AAA-type core" evidence="1">
    <location>
        <begin position="28"/>
        <end position="304"/>
    </location>
</feature>
<name>A0AB33QK61_HAEP3</name>
<proteinExistence type="predicted"/>
<gene>
    <name evidence="2" type="ordered locus">PARA_12080</name>
</gene>
<dbReference type="Gene3D" id="3.40.50.300">
    <property type="entry name" value="P-loop containing nucleotide triphosphate hydrolases"/>
    <property type="match status" value="1"/>
</dbReference>
<evidence type="ECO:0000259" key="1">
    <source>
        <dbReference type="Pfam" id="PF13304"/>
    </source>
</evidence>
<evidence type="ECO:0000313" key="3">
    <source>
        <dbReference type="Proteomes" id="UP000007052"/>
    </source>
</evidence>
<sequence length="376" mass="42825">MLLNQHIEFFDVKGVGHIDLQLSDKRMSVLIGTNGVGKTKTLECLYTLLLFTNDMIRDGEYYAYKKNFSFNSSHINDDVIFEMSKFQNENTGYRINYLVKEFFIHDRPVVYLGAQNRGEIKQNDYGYITPLGEYKERQKKYFENIISSMGTHFSTLNMDSPIEEWFIQRALSSNAYQDKADNREVELLTVLRVLNKIDSRISADPKDFKVIGGKTVSFKLDGEERRLNELSSGFASLIKIVQAIVAGYSFFTNADDIENVAGYVLIDEIESHLHIQWQTKILPLLTNIFPNTYFIITTHSSLILTQLINGAAYNLVKENDRVTAKLIPNAGQSALIDLLEEAFGVNLNKIRIENTTAASQADVKKALLYLLRGSHE</sequence>
<dbReference type="Proteomes" id="UP000007052">
    <property type="component" value="Chromosome"/>
</dbReference>
<dbReference type="InterPro" id="IPR003959">
    <property type="entry name" value="ATPase_AAA_core"/>
</dbReference>
<dbReference type="GO" id="GO:0005524">
    <property type="term" value="F:ATP binding"/>
    <property type="evidence" value="ECO:0007669"/>
    <property type="project" value="InterPro"/>
</dbReference>
<dbReference type="RefSeq" id="WP_014064993.1">
    <property type="nucleotide sequence ID" value="NC_015964.1"/>
</dbReference>